<protein>
    <submittedName>
        <fullName evidence="2">Flagellar biosynthesis regulator FlaF</fullName>
    </submittedName>
</protein>
<reference evidence="1 3" key="2">
    <citation type="submission" date="2020-09" db="EMBL/GenBank/DDBJ databases">
        <title>The genome sequence of type strain Labrenzia polysiphoniae KACC 19711.</title>
        <authorList>
            <person name="Liu Y."/>
        </authorList>
    </citation>
    <scope>NUCLEOTIDE SEQUENCE [LARGE SCALE GENOMIC DNA]</scope>
    <source>
        <strain evidence="1 3">KACC 19711</strain>
    </source>
</reference>
<dbReference type="Proteomes" id="UP000705379">
    <property type="component" value="Unassembled WGS sequence"/>
</dbReference>
<evidence type="ECO:0000313" key="1">
    <source>
        <dbReference type="EMBL" id="MBD8877029.1"/>
    </source>
</evidence>
<evidence type="ECO:0000313" key="2">
    <source>
        <dbReference type="EMBL" id="MBS8260792.1"/>
    </source>
</evidence>
<dbReference type="Proteomes" id="UP000615687">
    <property type="component" value="Unassembled WGS sequence"/>
</dbReference>
<dbReference type="EMBL" id="JACYXJ010000004">
    <property type="protein sequence ID" value="MBD8877029.1"/>
    <property type="molecule type" value="Genomic_DNA"/>
</dbReference>
<name>A0A944CDZ0_9HYPH</name>
<dbReference type="InterPro" id="IPR010845">
    <property type="entry name" value="FlaF"/>
</dbReference>
<sequence length="119" mass="13482">MYNLSYAETMDEICSDDRMNEAEAMDIVIGMLEVAREKGTQSREAVEAIFNTRRLWTYFMESLSDDANALPTALRADLISVGIWVLKEIEKIRKNEVKTFDGLIQINSIIRDSLQGASS</sequence>
<dbReference type="NCBIfam" id="NF009434">
    <property type="entry name" value="PRK12793.1"/>
    <property type="match status" value="1"/>
</dbReference>
<dbReference type="RefSeq" id="WP_192109462.1">
    <property type="nucleotide sequence ID" value="NZ_JACYXJ010000004.1"/>
</dbReference>
<organism evidence="2 4">
    <name type="scientific">Roseibium polysiphoniae</name>
    <dbReference type="NCBI Taxonomy" id="2571221"/>
    <lineage>
        <taxon>Bacteria</taxon>
        <taxon>Pseudomonadati</taxon>
        <taxon>Pseudomonadota</taxon>
        <taxon>Alphaproteobacteria</taxon>
        <taxon>Hyphomicrobiales</taxon>
        <taxon>Stappiaceae</taxon>
        <taxon>Roseibium</taxon>
    </lineage>
</organism>
<evidence type="ECO:0000313" key="4">
    <source>
        <dbReference type="Proteomes" id="UP000705379"/>
    </source>
</evidence>
<evidence type="ECO:0000313" key="3">
    <source>
        <dbReference type="Proteomes" id="UP000615687"/>
    </source>
</evidence>
<dbReference type="GO" id="GO:0044781">
    <property type="term" value="P:bacterial-type flagellum organization"/>
    <property type="evidence" value="ECO:0007669"/>
    <property type="project" value="InterPro"/>
</dbReference>
<comment type="caution">
    <text evidence="2">The sequence shown here is derived from an EMBL/GenBank/DDBJ whole genome shotgun (WGS) entry which is preliminary data.</text>
</comment>
<dbReference type="EMBL" id="QTKU01000002">
    <property type="protein sequence ID" value="MBS8260792.1"/>
    <property type="molecule type" value="Genomic_DNA"/>
</dbReference>
<proteinExistence type="predicted"/>
<dbReference type="Pfam" id="PF07309">
    <property type="entry name" value="FlaF"/>
    <property type="match status" value="1"/>
</dbReference>
<reference evidence="2" key="1">
    <citation type="submission" date="2018-08" db="EMBL/GenBank/DDBJ databases">
        <authorList>
            <person name="Jin W."/>
            <person name="Wang H."/>
            <person name="Yang Y."/>
            <person name="Li M."/>
            <person name="Liu J."/>
        </authorList>
    </citation>
    <scope>NUCLEOTIDE SEQUENCE</scope>
    <source>
        <strain evidence="2">AESS21</strain>
    </source>
</reference>
<accession>A0A944CDZ0</accession>
<dbReference type="AlphaFoldDB" id="A0A944CDZ0"/>
<keyword evidence="3" id="KW-1185">Reference proteome</keyword>
<reference evidence="2" key="3">
    <citation type="journal article" date="2021" name="Microorganisms">
        <title>Bacterial Dimethylsulfoniopropionate Biosynthesis in the East China Sea.</title>
        <authorList>
            <person name="Liu J."/>
            <person name="Zhang Y."/>
            <person name="Liu J."/>
            <person name="Zhong H."/>
            <person name="Williams B.T."/>
            <person name="Zheng Y."/>
            <person name="Curson A.R.J."/>
            <person name="Sun C."/>
            <person name="Sun H."/>
            <person name="Song D."/>
            <person name="Wagner Mackenzie B."/>
            <person name="Bermejo Martinez A."/>
            <person name="Todd J.D."/>
            <person name="Zhang X.H."/>
        </authorList>
    </citation>
    <scope>NUCLEOTIDE SEQUENCE</scope>
    <source>
        <strain evidence="2">AESS21</strain>
    </source>
</reference>
<keyword evidence="2" id="KW-0966">Cell projection</keyword>
<keyword evidence="2" id="KW-0969">Cilium</keyword>
<keyword evidence="2" id="KW-0282">Flagellum</keyword>
<gene>
    <name evidence="2" type="primary">flaF</name>
    <name evidence="2" type="ORF">DYI23_11220</name>
    <name evidence="1" type="ORF">IG617_12090</name>
</gene>